<evidence type="ECO:0000256" key="3">
    <source>
        <dbReference type="ARBA" id="ARBA00022801"/>
    </source>
</evidence>
<reference evidence="6 7" key="1">
    <citation type="submission" date="2014-07" db="EMBL/GenBank/DDBJ databases">
        <title>Comparative analysis of Nitrosococcus oceani genome inventories of strains from Pacific and Atlantic gyres.</title>
        <authorList>
            <person name="Lim C.K."/>
            <person name="Wang L."/>
            <person name="Sayavedra-Soto L.A."/>
            <person name="Klotz M.G."/>
        </authorList>
    </citation>
    <scope>NUCLEOTIDE SEQUENCE [LARGE SCALE GENOMIC DNA]</scope>
    <source>
        <strain evidence="6 7">C-27</strain>
    </source>
</reference>
<dbReference type="PANTHER" id="PTHR12302">
    <property type="entry name" value="EBNA2 BINDING PROTEIN P100"/>
    <property type="match status" value="1"/>
</dbReference>
<dbReference type="GO" id="GO:0016787">
    <property type="term" value="F:hydrolase activity"/>
    <property type="evidence" value="ECO:0007669"/>
    <property type="project" value="UniProtKB-KW"/>
</dbReference>
<keyword evidence="4" id="KW-0732">Signal</keyword>
<dbReference type="HOGENOM" id="CLU_046484_7_0_6"/>
<name>A0A0E2Z2F2_9GAMM</name>
<feature type="signal peptide" evidence="4">
    <location>
        <begin position="1"/>
        <end position="17"/>
    </location>
</feature>
<dbReference type="GO" id="GO:0004519">
    <property type="term" value="F:endonuclease activity"/>
    <property type="evidence" value="ECO:0007669"/>
    <property type="project" value="UniProtKB-KW"/>
</dbReference>
<dbReference type="SUPFAM" id="SSF50199">
    <property type="entry name" value="Staphylococcal nuclease"/>
    <property type="match status" value="1"/>
</dbReference>
<dbReference type="EMBL" id="JPGN01000043">
    <property type="protein sequence ID" value="KFI19679.1"/>
    <property type="molecule type" value="Genomic_DNA"/>
</dbReference>
<organism evidence="6 7">
    <name type="scientific">Nitrosococcus oceani C-27</name>
    <dbReference type="NCBI Taxonomy" id="314279"/>
    <lineage>
        <taxon>Bacteria</taxon>
        <taxon>Pseudomonadati</taxon>
        <taxon>Pseudomonadota</taxon>
        <taxon>Gammaproteobacteria</taxon>
        <taxon>Chromatiales</taxon>
        <taxon>Chromatiaceae</taxon>
        <taxon>Nitrosococcus</taxon>
    </lineage>
</organism>
<accession>A0A0E2Z2F2</accession>
<evidence type="ECO:0000256" key="4">
    <source>
        <dbReference type="SAM" id="SignalP"/>
    </source>
</evidence>
<dbReference type="InterPro" id="IPR016071">
    <property type="entry name" value="Staphylococal_nuclease_OB-fold"/>
</dbReference>
<dbReference type="InterPro" id="IPR035437">
    <property type="entry name" value="SNase_OB-fold_sf"/>
</dbReference>
<gene>
    <name evidence="6" type="ORF">IB75_07660</name>
</gene>
<evidence type="ECO:0000313" key="6">
    <source>
        <dbReference type="EMBL" id="KFI19679.1"/>
    </source>
</evidence>
<dbReference type="Proteomes" id="UP000028839">
    <property type="component" value="Unassembled WGS sequence"/>
</dbReference>
<evidence type="ECO:0000256" key="1">
    <source>
        <dbReference type="ARBA" id="ARBA00022722"/>
    </source>
</evidence>
<dbReference type="AlphaFoldDB" id="A0A0E2Z2F2"/>
<sequence>MNKLILLFFLLPLAASADYTGRVVGISDGHTLKLLAAGNLQVKVRLAEIDTPEKRQPYSNRARQALSSLAFGKQARVVVENVDRCGRTVGHVFVDGVNINREMVRQGAAWVYMAYLRDKSLFGVEQEARAAKRGLWVLPEAQQLPPWEWR</sequence>
<protein>
    <submittedName>
        <fullName evidence="6">Nuclease</fullName>
    </submittedName>
</protein>
<keyword evidence="3" id="KW-0378">Hydrolase</keyword>
<evidence type="ECO:0000256" key="2">
    <source>
        <dbReference type="ARBA" id="ARBA00022759"/>
    </source>
</evidence>
<feature type="chain" id="PRO_5002407865" evidence="4">
    <location>
        <begin position="18"/>
        <end position="150"/>
    </location>
</feature>
<evidence type="ECO:0000313" key="7">
    <source>
        <dbReference type="Proteomes" id="UP000028839"/>
    </source>
</evidence>
<dbReference type="Gene3D" id="2.40.50.90">
    <property type="match status" value="1"/>
</dbReference>
<dbReference type="PANTHER" id="PTHR12302:SF3">
    <property type="entry name" value="SERINE_THREONINE-PROTEIN KINASE 31"/>
    <property type="match status" value="1"/>
</dbReference>
<dbReference type="OrthoDB" id="6867997at2"/>
<dbReference type="PROSITE" id="PS50830">
    <property type="entry name" value="TNASE_3"/>
    <property type="match status" value="1"/>
</dbReference>
<dbReference type="SMART" id="SM00318">
    <property type="entry name" value="SNc"/>
    <property type="match status" value="1"/>
</dbReference>
<feature type="domain" description="TNase-like" evidence="5">
    <location>
        <begin position="17"/>
        <end position="138"/>
    </location>
</feature>
<keyword evidence="2" id="KW-0255">Endonuclease</keyword>
<evidence type="ECO:0000259" key="5">
    <source>
        <dbReference type="PROSITE" id="PS50830"/>
    </source>
</evidence>
<proteinExistence type="predicted"/>
<keyword evidence="1" id="KW-0540">Nuclease</keyword>
<comment type="caution">
    <text evidence="6">The sequence shown here is derived from an EMBL/GenBank/DDBJ whole genome shotgun (WGS) entry which is preliminary data.</text>
</comment>
<dbReference type="Pfam" id="PF00565">
    <property type="entry name" value="SNase"/>
    <property type="match status" value="1"/>
</dbReference>